<organism evidence="10 11">
    <name type="scientific">Rhodocytophaga rosea</name>
    <dbReference type="NCBI Taxonomy" id="2704465"/>
    <lineage>
        <taxon>Bacteria</taxon>
        <taxon>Pseudomonadati</taxon>
        <taxon>Bacteroidota</taxon>
        <taxon>Cytophagia</taxon>
        <taxon>Cytophagales</taxon>
        <taxon>Rhodocytophagaceae</taxon>
        <taxon>Rhodocytophaga</taxon>
    </lineage>
</organism>
<dbReference type="InterPro" id="IPR036034">
    <property type="entry name" value="PDZ_sf"/>
</dbReference>
<keyword evidence="6" id="KW-0720">Serine protease</keyword>
<feature type="binding site" evidence="8">
    <location>
        <position position="132"/>
    </location>
    <ligand>
        <name>substrate</name>
    </ligand>
</feature>
<evidence type="ECO:0000256" key="5">
    <source>
        <dbReference type="ARBA" id="ARBA00022801"/>
    </source>
</evidence>
<feature type="domain" description="PDZ" evidence="9">
    <location>
        <begin position="282"/>
        <end position="373"/>
    </location>
</feature>
<dbReference type="Gene3D" id="2.40.10.120">
    <property type="match status" value="1"/>
</dbReference>
<reference evidence="10 11" key="1">
    <citation type="submission" date="2020-01" db="EMBL/GenBank/DDBJ databases">
        <authorList>
            <person name="Kim M.K."/>
        </authorList>
    </citation>
    <scope>NUCLEOTIDE SEQUENCE [LARGE SCALE GENOMIC DNA]</scope>
    <source>
        <strain evidence="10 11">172606-1</strain>
    </source>
</reference>
<dbReference type="PANTHER" id="PTHR22939:SF129">
    <property type="entry name" value="SERINE PROTEASE HTRA2, MITOCHONDRIAL"/>
    <property type="match status" value="1"/>
</dbReference>
<evidence type="ECO:0000256" key="8">
    <source>
        <dbReference type="PIRSR" id="PIRSR611782-2"/>
    </source>
</evidence>
<dbReference type="EMBL" id="CP048222">
    <property type="protein sequence ID" value="QHT70193.1"/>
    <property type="molecule type" value="Genomic_DNA"/>
</dbReference>
<dbReference type="PRINTS" id="PR00834">
    <property type="entry name" value="PROTEASES2C"/>
</dbReference>
<sequence>MRDFGKTVLAAVLGGAITFGASQAFKDDNENKVVIEKAPVTYSRMASNLAKNPDGTLQVDFSYAAEKVTPAVVHIKSTMKSNSSGRAQSIPPQLREFFGDQFGGLEEAPRYGQASGSGVIISDNGYIVTNNHVIEGSSELEVTLYDKRSYKAKVIGADPSTDIALIQIDAKGLPKLPLANSDDIKVGQWVLAVGNPFNLSSTVTAGIVSAKGRNRIIQKEGSVESFIQTDAAVNPGNSGGALVNLNGELVGINTAIFSETGTFAGYSFAVPTSIVSRVVEDLIEFGKVQRASLGVYIRDMDSKLAKETGADVTHGVYIESLVEGGSAKSAGLEKGDVILKVNERSVNSVAQLQETISSFKPGSKVQVLVNRDGKEKNINVLLKNSAGKTELVKANNSETLRELGADMNSVSSEEAKKLNISGGVQINELYSGKLRSQTDIKEGFIITKVNRTPVRTVEELVKALEDTDGGVMLEGVYPGDSEKYYYAFGM</sequence>
<keyword evidence="2" id="KW-0645">Protease</keyword>
<evidence type="ECO:0000256" key="6">
    <source>
        <dbReference type="ARBA" id="ARBA00022825"/>
    </source>
</evidence>
<dbReference type="GO" id="GO:0006508">
    <property type="term" value="P:proteolysis"/>
    <property type="evidence" value="ECO:0007669"/>
    <property type="project" value="UniProtKB-KW"/>
</dbReference>
<dbReference type="SUPFAM" id="SSF50156">
    <property type="entry name" value="PDZ domain-like"/>
    <property type="match status" value="2"/>
</dbReference>
<accession>A0A6C0GRG8</accession>
<evidence type="ECO:0000256" key="1">
    <source>
        <dbReference type="ARBA" id="ARBA00010541"/>
    </source>
</evidence>
<evidence type="ECO:0000259" key="9">
    <source>
        <dbReference type="PROSITE" id="PS50106"/>
    </source>
</evidence>
<feature type="active site" description="Charge relay system" evidence="7">
    <location>
        <position position="162"/>
    </location>
</feature>
<evidence type="ECO:0000313" key="11">
    <source>
        <dbReference type="Proteomes" id="UP000480178"/>
    </source>
</evidence>
<evidence type="ECO:0000313" key="10">
    <source>
        <dbReference type="EMBL" id="QHT70193.1"/>
    </source>
</evidence>
<protein>
    <submittedName>
        <fullName evidence="10">Do family serine endopeptidase</fullName>
    </submittedName>
</protein>
<feature type="binding site" evidence="8">
    <location>
        <begin position="236"/>
        <end position="238"/>
    </location>
    <ligand>
        <name>substrate</name>
    </ligand>
</feature>
<name>A0A6C0GRG8_9BACT</name>
<feature type="active site" description="Charge relay system" evidence="7">
    <location>
        <position position="238"/>
    </location>
</feature>
<comment type="similarity">
    <text evidence="1">Belongs to the peptidase S1C family.</text>
</comment>
<dbReference type="SUPFAM" id="SSF50494">
    <property type="entry name" value="Trypsin-like serine proteases"/>
    <property type="match status" value="1"/>
</dbReference>
<dbReference type="KEGG" id="rhoz:GXP67_27880"/>
<dbReference type="AlphaFoldDB" id="A0A6C0GRG8"/>
<dbReference type="InterPro" id="IPR011782">
    <property type="entry name" value="Pept_S1C_Do"/>
</dbReference>
<dbReference type="InterPro" id="IPR001478">
    <property type="entry name" value="PDZ"/>
</dbReference>
<dbReference type="FunFam" id="2.40.10.10:FF:000001">
    <property type="entry name" value="Periplasmic serine protease DegS"/>
    <property type="match status" value="1"/>
</dbReference>
<dbReference type="PANTHER" id="PTHR22939">
    <property type="entry name" value="SERINE PROTEASE FAMILY S1C HTRA-RELATED"/>
    <property type="match status" value="1"/>
</dbReference>
<dbReference type="PROSITE" id="PS50106">
    <property type="entry name" value="PDZ"/>
    <property type="match status" value="1"/>
</dbReference>
<dbReference type="GO" id="GO:0004252">
    <property type="term" value="F:serine-type endopeptidase activity"/>
    <property type="evidence" value="ECO:0007669"/>
    <property type="project" value="InterPro"/>
</dbReference>
<proteinExistence type="inferred from homology"/>
<dbReference type="NCBIfam" id="TIGR02037">
    <property type="entry name" value="degP_htrA_DO"/>
    <property type="match status" value="1"/>
</dbReference>
<dbReference type="Gene3D" id="2.30.42.10">
    <property type="match status" value="2"/>
</dbReference>
<feature type="binding site" evidence="8">
    <location>
        <position position="162"/>
    </location>
    <ligand>
        <name>substrate</name>
    </ligand>
</feature>
<dbReference type="Pfam" id="PF13365">
    <property type="entry name" value="Trypsin_2"/>
    <property type="match status" value="1"/>
</dbReference>
<evidence type="ECO:0000256" key="3">
    <source>
        <dbReference type="ARBA" id="ARBA00022729"/>
    </source>
</evidence>
<keyword evidence="3" id="KW-0732">Signal</keyword>
<gene>
    <name evidence="10" type="ORF">GXP67_27880</name>
</gene>
<keyword evidence="11" id="KW-1185">Reference proteome</keyword>
<dbReference type="SMART" id="SM00228">
    <property type="entry name" value="PDZ"/>
    <property type="match status" value="2"/>
</dbReference>
<evidence type="ECO:0000256" key="4">
    <source>
        <dbReference type="ARBA" id="ARBA00022737"/>
    </source>
</evidence>
<feature type="active site" description="Charge relay system" evidence="7">
    <location>
        <position position="132"/>
    </location>
</feature>
<dbReference type="InterPro" id="IPR009003">
    <property type="entry name" value="Peptidase_S1_PA"/>
</dbReference>
<dbReference type="Pfam" id="PF13180">
    <property type="entry name" value="PDZ_2"/>
    <property type="match status" value="1"/>
</dbReference>
<keyword evidence="4" id="KW-0677">Repeat</keyword>
<evidence type="ECO:0000256" key="7">
    <source>
        <dbReference type="PIRSR" id="PIRSR611782-1"/>
    </source>
</evidence>
<keyword evidence="5" id="KW-0378">Hydrolase</keyword>
<dbReference type="InterPro" id="IPR001940">
    <property type="entry name" value="Peptidase_S1C"/>
</dbReference>
<evidence type="ECO:0000256" key="2">
    <source>
        <dbReference type="ARBA" id="ARBA00022670"/>
    </source>
</evidence>
<dbReference type="RefSeq" id="WP_162446175.1">
    <property type="nucleotide sequence ID" value="NZ_CP048222.1"/>
</dbReference>
<dbReference type="Proteomes" id="UP000480178">
    <property type="component" value="Chromosome"/>
</dbReference>